<dbReference type="Pfam" id="PF00691">
    <property type="entry name" value="OmpA"/>
    <property type="match status" value="1"/>
</dbReference>
<dbReference type="InterPro" id="IPR050330">
    <property type="entry name" value="Bact_OuterMem_StrucFunc"/>
</dbReference>
<keyword evidence="2" id="KW-0175">Coiled coil</keyword>
<keyword evidence="1" id="KW-0472">Membrane</keyword>
<keyword evidence="5" id="KW-1185">Reference proteome</keyword>
<proteinExistence type="predicted"/>
<evidence type="ECO:0000256" key="2">
    <source>
        <dbReference type="SAM" id="Coils"/>
    </source>
</evidence>
<dbReference type="InterPro" id="IPR036737">
    <property type="entry name" value="OmpA-like_sf"/>
</dbReference>
<reference evidence="4" key="1">
    <citation type="submission" date="2022-03" db="EMBL/GenBank/DDBJ databases">
        <title>De novo assembled genomes of Belliella spp. (Cyclobacteriaceae) strains.</title>
        <authorList>
            <person name="Szabo A."/>
            <person name="Korponai K."/>
            <person name="Felfoldi T."/>
        </authorList>
    </citation>
    <scope>NUCLEOTIDE SEQUENCE</scope>
    <source>
        <strain evidence="4">DSM 111904</strain>
    </source>
</reference>
<dbReference type="Proteomes" id="UP001165489">
    <property type="component" value="Unassembled WGS sequence"/>
</dbReference>
<gene>
    <name evidence="4" type="ORF">MM239_10795</name>
</gene>
<accession>A0ABS9V1N7</accession>
<evidence type="ECO:0000313" key="5">
    <source>
        <dbReference type="Proteomes" id="UP001165489"/>
    </source>
</evidence>
<organism evidence="4 5">
    <name type="scientific">Belliella filtrata</name>
    <dbReference type="NCBI Taxonomy" id="2923435"/>
    <lineage>
        <taxon>Bacteria</taxon>
        <taxon>Pseudomonadati</taxon>
        <taxon>Bacteroidota</taxon>
        <taxon>Cytophagia</taxon>
        <taxon>Cytophagales</taxon>
        <taxon>Cyclobacteriaceae</taxon>
        <taxon>Belliella</taxon>
    </lineage>
</organism>
<dbReference type="InterPro" id="IPR006665">
    <property type="entry name" value="OmpA-like"/>
</dbReference>
<evidence type="ECO:0000313" key="4">
    <source>
        <dbReference type="EMBL" id="MCH7409883.1"/>
    </source>
</evidence>
<name>A0ABS9V1N7_9BACT</name>
<protein>
    <submittedName>
        <fullName evidence="4">OmpA family protein</fullName>
    </submittedName>
</protein>
<dbReference type="PROSITE" id="PS51123">
    <property type="entry name" value="OMPA_2"/>
    <property type="match status" value="1"/>
</dbReference>
<sequence>MKKTIAITLLSGTLIASCVSKKKYVALENDYNTTAYNLAETTAEKDKLEEENRILEERFARIERRVEEYNAKINSLRAEGDAKFSIDGKVPMSNNGREKLKATLSKVDQAELANAKTLEDSVNIAISHNLKQSITDGSAQENEDIQIDIDKTVVMISVSDRLLFNTGSFMVSRNADGLLSRLAEVINSEPSMEVMIEGHTDPRSISTATVQDNWDLSVKRATSIVRALQSKYNVDPEKLIAAGRSSYMPVVDNDTPENMAKNRRTRIVIIPDLDKFFALME</sequence>
<dbReference type="Gene3D" id="3.30.1330.60">
    <property type="entry name" value="OmpA-like domain"/>
    <property type="match status" value="1"/>
</dbReference>
<dbReference type="RefSeq" id="WP_241348253.1">
    <property type="nucleotide sequence ID" value="NZ_JAKZGP010000025.1"/>
</dbReference>
<dbReference type="PROSITE" id="PS51257">
    <property type="entry name" value="PROKAR_LIPOPROTEIN"/>
    <property type="match status" value="1"/>
</dbReference>
<comment type="caution">
    <text evidence="4">The sequence shown here is derived from an EMBL/GenBank/DDBJ whole genome shotgun (WGS) entry which is preliminary data.</text>
</comment>
<dbReference type="PANTHER" id="PTHR30329:SF21">
    <property type="entry name" value="LIPOPROTEIN YIAD-RELATED"/>
    <property type="match status" value="1"/>
</dbReference>
<dbReference type="SUPFAM" id="SSF103088">
    <property type="entry name" value="OmpA-like"/>
    <property type="match status" value="1"/>
</dbReference>
<feature type="domain" description="OmpA-like" evidence="3">
    <location>
        <begin position="151"/>
        <end position="273"/>
    </location>
</feature>
<evidence type="ECO:0000259" key="3">
    <source>
        <dbReference type="PROSITE" id="PS51123"/>
    </source>
</evidence>
<dbReference type="PANTHER" id="PTHR30329">
    <property type="entry name" value="STATOR ELEMENT OF FLAGELLAR MOTOR COMPLEX"/>
    <property type="match status" value="1"/>
</dbReference>
<dbReference type="EMBL" id="JAKZGP010000025">
    <property type="protein sequence ID" value="MCH7409883.1"/>
    <property type="molecule type" value="Genomic_DNA"/>
</dbReference>
<evidence type="ECO:0000256" key="1">
    <source>
        <dbReference type="PROSITE-ProRule" id="PRU00473"/>
    </source>
</evidence>
<dbReference type="CDD" id="cd07185">
    <property type="entry name" value="OmpA_C-like"/>
    <property type="match status" value="1"/>
</dbReference>
<feature type="coiled-coil region" evidence="2">
    <location>
        <begin position="31"/>
        <end position="79"/>
    </location>
</feature>